<gene>
    <name evidence="2" type="ORF">QJT80_10780</name>
</gene>
<name>A0AA95KGY5_9GAMM</name>
<dbReference type="EMBL" id="CP124755">
    <property type="protein sequence ID" value="WGZ89985.1"/>
    <property type="molecule type" value="Genomic_DNA"/>
</dbReference>
<keyword evidence="1" id="KW-0472">Membrane</keyword>
<reference evidence="2" key="2">
    <citation type="submission" date="2023-04" db="EMBL/GenBank/DDBJ databases">
        <authorList>
            <person name="Beletskiy A.V."/>
            <person name="Mardanov A.V."/>
            <person name="Ravin N.V."/>
        </authorList>
    </citation>
    <scope>NUCLEOTIDE SEQUENCE</scope>
    <source>
        <strain evidence="2">GKL-01</strain>
    </source>
</reference>
<dbReference type="AlphaFoldDB" id="A0AA95KGY5"/>
<feature type="transmembrane region" description="Helical" evidence="1">
    <location>
        <begin position="259"/>
        <end position="278"/>
    </location>
</feature>
<proteinExistence type="predicted"/>
<evidence type="ECO:0000256" key="1">
    <source>
        <dbReference type="SAM" id="Phobius"/>
    </source>
</evidence>
<protein>
    <recommendedName>
        <fullName evidence="3">DUF4129 domain-containing protein</fullName>
    </recommendedName>
</protein>
<feature type="transmembrane region" description="Helical" evidence="1">
    <location>
        <begin position="208"/>
        <end position="227"/>
    </location>
</feature>
<keyword evidence="1" id="KW-0812">Transmembrane</keyword>
<sequence length="522" mass="60875">MRLVMRLDDITTNIRLRNAWEAIDLGFAMVQYYWKAVYPAWTLLLFSFAFTLWFLTPDDYKTYVFFVLWWLKPLYDRILLFIFSQQLFNQPLSTADVVSALPRLITKTGLFQALTFRRFSLSRGLNLPIWQLEQLRGKARRERQKLLHLQAHSQAVWLTIACSHFEYIFLFSLYLLIILIDPTDKLWEILKSPFDEFADEPVKYWGEFIYTFTYLLIYWIVEPLYMAGSFSLYLNRRTQLEAWDIELAFRSLADRLRGISYHTFTGLVALSVGVSIFYTQPVFADEATQPEAKGEYLANERLSASAAAEQIKAVMQLDEFQKVRKQQEWQAKHKQEDEPFQTSDSLFHFGQDFQVLVALIVRTLLWIALIVLAVLLFVYRHKIMAMLKPNRLKPATAPPPDVLFGMDIRPESLPDDIAGASRALWEQRHYREALSLLYRGALMRLTRHDLLAIQSSHTEGDILQLAKQQLTGQRLAWLTAVTLAWQEIAYAHRCPNDARIYPLFQDWALFASPEPSVAEQAT</sequence>
<feature type="transmembrane region" description="Helical" evidence="1">
    <location>
        <begin position="155"/>
        <end position="180"/>
    </location>
</feature>
<reference evidence="2" key="1">
    <citation type="journal article" date="2023" name="Int. J. Mol. Sci.">
        <title>Metagenomics Revealed a New Genus 'Candidatus Thiocaldithrix dubininis' gen. nov., sp. nov. and a New Species 'Candidatus Thiothrix putei' sp. nov. in the Family Thiotrichaceae, Some Members of Which Have Traits of Both Na+- and H+-Motive Energetics.</title>
        <authorList>
            <person name="Ravin N.V."/>
            <person name="Muntyan M.S."/>
            <person name="Smolyakov D.D."/>
            <person name="Rudenko T.S."/>
            <person name="Beletsky A.V."/>
            <person name="Mardanov A.V."/>
            <person name="Grabovich M.Y."/>
        </authorList>
    </citation>
    <scope>NUCLEOTIDE SEQUENCE</scope>
    <source>
        <strain evidence="2">GKL-01</strain>
    </source>
</reference>
<evidence type="ECO:0008006" key="3">
    <source>
        <dbReference type="Google" id="ProtNLM"/>
    </source>
</evidence>
<accession>A0AA95KGY5</accession>
<feature type="transmembrane region" description="Helical" evidence="1">
    <location>
        <begin position="36"/>
        <end position="56"/>
    </location>
</feature>
<organism evidence="2">
    <name type="scientific">Candidatus Thiocaldithrix dubininis</name>
    <dbReference type="NCBI Taxonomy" id="3080823"/>
    <lineage>
        <taxon>Bacteria</taxon>
        <taxon>Pseudomonadati</taxon>
        <taxon>Pseudomonadota</taxon>
        <taxon>Gammaproteobacteria</taxon>
        <taxon>Thiotrichales</taxon>
        <taxon>Thiotrichaceae</taxon>
        <taxon>Candidatus Thiocaldithrix</taxon>
    </lineage>
</organism>
<feature type="transmembrane region" description="Helical" evidence="1">
    <location>
        <begin position="353"/>
        <end position="379"/>
    </location>
</feature>
<dbReference type="KEGG" id="tdu:QJT80_10780"/>
<keyword evidence="1" id="KW-1133">Transmembrane helix</keyword>
<evidence type="ECO:0000313" key="2">
    <source>
        <dbReference type="EMBL" id="WGZ89985.1"/>
    </source>
</evidence>
<dbReference type="Proteomes" id="UP001300672">
    <property type="component" value="Chromosome"/>
</dbReference>